<dbReference type="SUPFAM" id="SSF53383">
    <property type="entry name" value="PLP-dependent transferases"/>
    <property type="match status" value="1"/>
</dbReference>
<keyword evidence="6" id="KW-0663">Pyridoxal phosphate</keyword>
<dbReference type="InterPro" id="IPR015421">
    <property type="entry name" value="PyrdxlP-dep_Trfase_major"/>
</dbReference>
<dbReference type="eggNOG" id="COG1448">
    <property type="taxonomic scope" value="Bacteria"/>
</dbReference>
<dbReference type="PATRIC" id="fig|13690.10.peg.4747"/>
<dbReference type="PANTHER" id="PTHR11879:SF22">
    <property type="entry name" value="ASPARTATE AMINOTRANSFERASE, MITOCHONDRIAL"/>
    <property type="match status" value="1"/>
</dbReference>
<evidence type="ECO:0000256" key="1">
    <source>
        <dbReference type="ARBA" id="ARBA00001933"/>
    </source>
</evidence>
<comment type="similarity">
    <text evidence="2">Belongs to the class-I pyridoxal-phosphate-dependent aminotransferase family.</text>
</comment>
<keyword evidence="5 8" id="KW-0808">Transferase</keyword>
<gene>
    <name evidence="8" type="ORF">CP98_04609</name>
</gene>
<comment type="subunit">
    <text evidence="3">Homodimer.</text>
</comment>
<dbReference type="Gene3D" id="3.90.1150.10">
    <property type="entry name" value="Aspartate Aminotransferase, domain 1"/>
    <property type="match status" value="1"/>
</dbReference>
<evidence type="ECO:0000256" key="5">
    <source>
        <dbReference type="ARBA" id="ARBA00022679"/>
    </source>
</evidence>
<dbReference type="GO" id="GO:0042802">
    <property type="term" value="F:identical protein binding"/>
    <property type="evidence" value="ECO:0007669"/>
    <property type="project" value="TreeGrafter"/>
</dbReference>
<dbReference type="InterPro" id="IPR015424">
    <property type="entry name" value="PyrdxlP-dep_Trfase"/>
</dbReference>
<dbReference type="GO" id="GO:0004069">
    <property type="term" value="F:L-aspartate:2-oxoglutarate aminotransferase activity"/>
    <property type="evidence" value="ECO:0007669"/>
    <property type="project" value="TreeGrafter"/>
</dbReference>
<dbReference type="EMBL" id="JGVR01000044">
    <property type="protein sequence ID" value="KEZ15136.1"/>
    <property type="molecule type" value="Genomic_DNA"/>
</dbReference>
<evidence type="ECO:0000259" key="7">
    <source>
        <dbReference type="Pfam" id="PF00155"/>
    </source>
</evidence>
<evidence type="ECO:0000256" key="2">
    <source>
        <dbReference type="ARBA" id="ARBA00007441"/>
    </source>
</evidence>
<evidence type="ECO:0000256" key="6">
    <source>
        <dbReference type="ARBA" id="ARBA00022898"/>
    </source>
</evidence>
<evidence type="ECO:0000313" key="8">
    <source>
        <dbReference type="EMBL" id="KEZ15136.1"/>
    </source>
</evidence>
<dbReference type="GO" id="GO:0030170">
    <property type="term" value="F:pyridoxal phosphate binding"/>
    <property type="evidence" value="ECO:0007669"/>
    <property type="project" value="InterPro"/>
</dbReference>
<dbReference type="Proteomes" id="UP000028534">
    <property type="component" value="Unassembled WGS sequence"/>
</dbReference>
<dbReference type="NCBIfam" id="NF006719">
    <property type="entry name" value="PRK09257.1"/>
    <property type="match status" value="1"/>
</dbReference>
<comment type="cofactor">
    <cofactor evidence="1">
        <name>pyridoxal 5'-phosphate</name>
        <dbReference type="ChEBI" id="CHEBI:597326"/>
    </cofactor>
</comment>
<protein>
    <submittedName>
        <fullName evidence="8">Aspartate/tyrosine/aromatic aminotransferase</fullName>
    </submittedName>
</protein>
<proteinExistence type="inferred from homology"/>
<feature type="domain" description="Aminotransferase class I/classII large" evidence="7">
    <location>
        <begin position="41"/>
        <end position="398"/>
    </location>
</feature>
<keyword evidence="4 8" id="KW-0032">Aminotransferase</keyword>
<sequence>MSVVTLAPAPAAAGLFDQLEPQPADSLLALIGLHRADPRPGKIDLGVGIYRDAAGVTPIMRAVKAAESLLVGTQSTKAYLGPEGDPRFTALLAPIVLGQALGASDRLTGVQTPGGTGALRLGADLLARAGMTGRVWIGTPTWPNHGPIFAAAGLSVAPHPFYDAASSTLDFESMVRALAAARAGDVVLLHGCCHNPTGTGFSRAQWKALASDFVVRGIVPFIDLAYQGLGDGMEEDAAGLRLMLDAVPEALVAYSCDKNFGLYRERVGALWTLSASAAGVAAVRENLLVLARSLWSMPPDHGAAVVRAILEDEALAMIWRDELEEMRVRIGALRAALASADPRLAPIATQRGLFAILPVTPPAVIALRERHGIYMAGSGRINIAGLTTKTIAPFVAALAPFLPE</sequence>
<dbReference type="AlphaFoldDB" id="A0A084EAZ4"/>
<dbReference type="Gene3D" id="3.40.640.10">
    <property type="entry name" value="Type I PLP-dependent aspartate aminotransferase-like (Major domain)"/>
    <property type="match status" value="1"/>
</dbReference>
<dbReference type="InterPro" id="IPR004839">
    <property type="entry name" value="Aminotransferase_I/II_large"/>
</dbReference>
<evidence type="ECO:0000313" key="9">
    <source>
        <dbReference type="Proteomes" id="UP000028534"/>
    </source>
</evidence>
<name>A0A084EAZ4_SPHYA</name>
<dbReference type="PRINTS" id="PR00799">
    <property type="entry name" value="TRANSAMINASE"/>
</dbReference>
<comment type="caution">
    <text evidence="8">The sequence shown here is derived from an EMBL/GenBank/DDBJ whole genome shotgun (WGS) entry which is preliminary data.</text>
</comment>
<dbReference type="InterPro" id="IPR015422">
    <property type="entry name" value="PyrdxlP-dep_Trfase_small"/>
</dbReference>
<dbReference type="PANTHER" id="PTHR11879">
    <property type="entry name" value="ASPARTATE AMINOTRANSFERASE"/>
    <property type="match status" value="1"/>
</dbReference>
<reference evidence="8 9" key="1">
    <citation type="submission" date="2014-03" db="EMBL/GenBank/DDBJ databases">
        <title>Genome sequence of Sphingobium yanoikuyae B1.</title>
        <authorList>
            <person name="Gan H.M."/>
            <person name="Gan H.Y."/>
            <person name="Savka M.A."/>
        </authorList>
    </citation>
    <scope>NUCLEOTIDE SEQUENCE [LARGE SCALE GENOMIC DNA]</scope>
    <source>
        <strain evidence="8 9">B1</strain>
    </source>
</reference>
<dbReference type="GO" id="GO:0005829">
    <property type="term" value="C:cytosol"/>
    <property type="evidence" value="ECO:0007669"/>
    <property type="project" value="TreeGrafter"/>
</dbReference>
<dbReference type="Pfam" id="PF00155">
    <property type="entry name" value="Aminotran_1_2"/>
    <property type="match status" value="1"/>
</dbReference>
<dbReference type="RefSeq" id="WP_037522300.1">
    <property type="nucleotide sequence ID" value="NZ_JGVR01000044.1"/>
</dbReference>
<evidence type="ECO:0000256" key="3">
    <source>
        <dbReference type="ARBA" id="ARBA00011738"/>
    </source>
</evidence>
<accession>A0A084EAZ4</accession>
<dbReference type="GO" id="GO:0004838">
    <property type="term" value="F:L-tyrosine-2-oxoglutarate transaminase activity"/>
    <property type="evidence" value="ECO:0007669"/>
    <property type="project" value="TreeGrafter"/>
</dbReference>
<organism evidence="8 9">
    <name type="scientific">Sphingobium yanoikuyae</name>
    <name type="common">Sphingomonas yanoikuyae</name>
    <dbReference type="NCBI Taxonomy" id="13690"/>
    <lineage>
        <taxon>Bacteria</taxon>
        <taxon>Pseudomonadati</taxon>
        <taxon>Pseudomonadota</taxon>
        <taxon>Alphaproteobacteria</taxon>
        <taxon>Sphingomonadales</taxon>
        <taxon>Sphingomonadaceae</taxon>
        <taxon>Sphingobium</taxon>
    </lineage>
</organism>
<dbReference type="CDD" id="cd00609">
    <property type="entry name" value="AAT_like"/>
    <property type="match status" value="1"/>
</dbReference>
<dbReference type="InterPro" id="IPR000796">
    <property type="entry name" value="Asp_trans"/>
</dbReference>
<evidence type="ECO:0000256" key="4">
    <source>
        <dbReference type="ARBA" id="ARBA00022576"/>
    </source>
</evidence>
<dbReference type="GO" id="GO:0033585">
    <property type="term" value="P:L-phenylalanine biosynthetic process from chorismate via phenylpyruvate"/>
    <property type="evidence" value="ECO:0007669"/>
    <property type="project" value="TreeGrafter"/>
</dbReference>